<sequence>MPTARETLLEAAHAAVGTQPWAGVRMVDVAAAAGVSRQTLYNEFGTKEGLGAALVNRLVDGFLDGAARAATEAGRGEDPAASCAGAAAWMLRAARDEPVVRSALTGCWGAQMPLPGVAGSAAGVPSAEPGRMAAALCERMVSSLSPNGHAGKLNRACEAGVRIALSFVVAPPAERGDEEALRQIQDVVRALLADSH</sequence>
<dbReference type="PANTHER" id="PTHR30055">
    <property type="entry name" value="HTH-TYPE TRANSCRIPTIONAL REGULATOR RUTR"/>
    <property type="match status" value="1"/>
</dbReference>
<dbReference type="RefSeq" id="WP_386443221.1">
    <property type="nucleotide sequence ID" value="NZ_JBHSFH010000004.1"/>
</dbReference>
<protein>
    <submittedName>
        <fullName evidence="4">TetR/AcrR family transcriptional regulator</fullName>
    </submittedName>
</protein>
<accession>A0ABV9A0Z6</accession>
<organism evidence="4 5">
    <name type="scientific">Streptomyces ovatisporus</name>
    <dbReference type="NCBI Taxonomy" id="1128682"/>
    <lineage>
        <taxon>Bacteria</taxon>
        <taxon>Bacillati</taxon>
        <taxon>Actinomycetota</taxon>
        <taxon>Actinomycetes</taxon>
        <taxon>Kitasatosporales</taxon>
        <taxon>Streptomycetaceae</taxon>
        <taxon>Streptomyces</taxon>
    </lineage>
</organism>
<dbReference type="SUPFAM" id="SSF46689">
    <property type="entry name" value="Homeodomain-like"/>
    <property type="match status" value="1"/>
</dbReference>
<evidence type="ECO:0000256" key="2">
    <source>
        <dbReference type="PROSITE-ProRule" id="PRU00335"/>
    </source>
</evidence>
<evidence type="ECO:0000259" key="3">
    <source>
        <dbReference type="PROSITE" id="PS50977"/>
    </source>
</evidence>
<keyword evidence="5" id="KW-1185">Reference proteome</keyword>
<keyword evidence="1 2" id="KW-0238">DNA-binding</keyword>
<name>A0ABV9A0Z6_9ACTN</name>
<comment type="caution">
    <text evidence="4">The sequence shown here is derived from an EMBL/GenBank/DDBJ whole genome shotgun (WGS) entry which is preliminary data.</text>
</comment>
<dbReference type="PANTHER" id="PTHR30055:SF146">
    <property type="entry name" value="HTH-TYPE TRANSCRIPTIONAL DUAL REGULATOR CECR"/>
    <property type="match status" value="1"/>
</dbReference>
<gene>
    <name evidence="4" type="ORF">ACFPA8_05660</name>
</gene>
<dbReference type="EMBL" id="JBHSFH010000004">
    <property type="protein sequence ID" value="MFC4493619.1"/>
    <property type="molecule type" value="Genomic_DNA"/>
</dbReference>
<dbReference type="Gene3D" id="1.10.357.10">
    <property type="entry name" value="Tetracycline Repressor, domain 2"/>
    <property type="match status" value="1"/>
</dbReference>
<evidence type="ECO:0000313" key="4">
    <source>
        <dbReference type="EMBL" id="MFC4493619.1"/>
    </source>
</evidence>
<dbReference type="PROSITE" id="PS50977">
    <property type="entry name" value="HTH_TETR_2"/>
    <property type="match status" value="1"/>
</dbReference>
<dbReference type="Pfam" id="PF00440">
    <property type="entry name" value="TetR_N"/>
    <property type="match status" value="1"/>
</dbReference>
<feature type="domain" description="HTH tetR-type" evidence="3">
    <location>
        <begin position="2"/>
        <end position="62"/>
    </location>
</feature>
<feature type="DNA-binding region" description="H-T-H motif" evidence="2">
    <location>
        <begin position="25"/>
        <end position="44"/>
    </location>
</feature>
<dbReference type="InterPro" id="IPR009057">
    <property type="entry name" value="Homeodomain-like_sf"/>
</dbReference>
<dbReference type="Proteomes" id="UP001595997">
    <property type="component" value="Unassembled WGS sequence"/>
</dbReference>
<evidence type="ECO:0000256" key="1">
    <source>
        <dbReference type="ARBA" id="ARBA00023125"/>
    </source>
</evidence>
<dbReference type="InterPro" id="IPR050109">
    <property type="entry name" value="HTH-type_TetR-like_transc_reg"/>
</dbReference>
<proteinExistence type="predicted"/>
<reference evidence="5" key="1">
    <citation type="journal article" date="2019" name="Int. J. Syst. Evol. Microbiol.">
        <title>The Global Catalogue of Microorganisms (GCM) 10K type strain sequencing project: providing services to taxonomists for standard genome sequencing and annotation.</title>
        <authorList>
            <consortium name="The Broad Institute Genomics Platform"/>
            <consortium name="The Broad Institute Genome Sequencing Center for Infectious Disease"/>
            <person name="Wu L."/>
            <person name="Ma J."/>
        </authorList>
    </citation>
    <scope>NUCLEOTIDE SEQUENCE [LARGE SCALE GENOMIC DNA]</scope>
    <source>
        <strain evidence="5">CGMCC 4.7357</strain>
    </source>
</reference>
<dbReference type="InterPro" id="IPR001647">
    <property type="entry name" value="HTH_TetR"/>
</dbReference>
<evidence type="ECO:0000313" key="5">
    <source>
        <dbReference type="Proteomes" id="UP001595997"/>
    </source>
</evidence>